<evidence type="ECO:0000256" key="1">
    <source>
        <dbReference type="ARBA" id="ARBA00006622"/>
    </source>
</evidence>
<evidence type="ECO:0000313" key="5">
    <source>
        <dbReference type="EMBL" id="KAF7349089.1"/>
    </source>
</evidence>
<dbReference type="InterPro" id="IPR010300">
    <property type="entry name" value="CDO_1"/>
</dbReference>
<evidence type="ECO:0000256" key="4">
    <source>
        <dbReference type="SAM" id="MobiDB-lite"/>
    </source>
</evidence>
<keyword evidence="6" id="KW-1185">Reference proteome</keyword>
<organism evidence="5 6">
    <name type="scientific">Mycena venus</name>
    <dbReference type="NCBI Taxonomy" id="2733690"/>
    <lineage>
        <taxon>Eukaryota</taxon>
        <taxon>Fungi</taxon>
        <taxon>Dikarya</taxon>
        <taxon>Basidiomycota</taxon>
        <taxon>Agaricomycotina</taxon>
        <taxon>Agaricomycetes</taxon>
        <taxon>Agaricomycetidae</taxon>
        <taxon>Agaricales</taxon>
        <taxon>Marasmiineae</taxon>
        <taxon>Mycenaceae</taxon>
        <taxon>Mycena</taxon>
    </lineage>
</organism>
<dbReference type="EMBL" id="JACAZI010000011">
    <property type="protein sequence ID" value="KAF7349089.1"/>
    <property type="molecule type" value="Genomic_DNA"/>
</dbReference>
<feature type="binding site" evidence="3">
    <location>
        <position position="429"/>
    </location>
    <ligand>
        <name>Fe cation</name>
        <dbReference type="ChEBI" id="CHEBI:24875"/>
        <note>catalytic</note>
    </ligand>
</feature>
<protein>
    <recommendedName>
        <fullName evidence="2">cysteine dioxygenase</fullName>
        <ecNumber evidence="2">1.13.11.20</ecNumber>
    </recommendedName>
</protein>
<comment type="caution">
    <text evidence="5">The sequence shown here is derived from an EMBL/GenBank/DDBJ whole genome shotgun (WGS) entry which is preliminary data.</text>
</comment>
<dbReference type="GO" id="GO:0005506">
    <property type="term" value="F:iron ion binding"/>
    <property type="evidence" value="ECO:0007669"/>
    <property type="project" value="InterPro"/>
</dbReference>
<evidence type="ECO:0000256" key="3">
    <source>
        <dbReference type="PIRSR" id="PIRSR610300-51"/>
    </source>
</evidence>
<keyword evidence="3" id="KW-0479">Metal-binding</keyword>
<feature type="binding site" evidence="3">
    <location>
        <position position="379"/>
    </location>
    <ligand>
        <name>Fe cation</name>
        <dbReference type="ChEBI" id="CHEBI:24875"/>
        <note>catalytic</note>
    </ligand>
</feature>
<sequence length="503" mass="56031">MSVFSRYSSFFDPFGEGNVVEDSDVFPKADILSGLHIDAPPPYSTLKSVLNVASAEVIPPRNDSEANGSFPLTYHARTNLEIHGQGTVIANCTGPTSLLFSLLTDNQSKPSLYAVITETSVEFWYGPTAPHGSTGYLPPDRVSIKGNVPNRKPADEASPEEDTELTTMPTTFLRPEMPYTARYWLSIDHKNGILRFGRDYTNLALTLYEATLKVEDQGVGRWIDDNYAFIDNLTTVNVQQKGGSVTAPPLQVVCQPLPVVEKLPPIILPSESITLDQLALGSVTVPANLSAECQRLYATVAGANIELDTPDFPEFSQAIERSVNTEGLLCQKMLKKKTKSDYRNTYLRITLGVDVGNSPGAPYVLEIWPAMHASPIHNHADSHAIIKVLHGKIKAYYFTSLYDARPTGPPSKLEKGDVTWIDPENYQVHQLSNENRDGSVCCTIQSYSYGKDDARHYEAFDYINKETNEFISKFMPNSDMRYDKFKAALKEEWSQRWTQNPKV</sequence>
<dbReference type="Gene3D" id="2.60.120.10">
    <property type="entry name" value="Jelly Rolls"/>
    <property type="match status" value="1"/>
</dbReference>
<evidence type="ECO:0000256" key="2">
    <source>
        <dbReference type="ARBA" id="ARBA00013133"/>
    </source>
</evidence>
<feature type="binding site" evidence="3">
    <location>
        <position position="377"/>
    </location>
    <ligand>
        <name>Fe cation</name>
        <dbReference type="ChEBI" id="CHEBI:24875"/>
        <note>catalytic</note>
    </ligand>
</feature>
<proteinExistence type="inferred from homology"/>
<reference evidence="5" key="1">
    <citation type="submission" date="2020-05" db="EMBL/GenBank/DDBJ databases">
        <title>Mycena genomes resolve the evolution of fungal bioluminescence.</title>
        <authorList>
            <person name="Tsai I.J."/>
        </authorList>
    </citation>
    <scope>NUCLEOTIDE SEQUENCE</scope>
    <source>
        <strain evidence="5">CCC161011</strain>
    </source>
</reference>
<name>A0A8H7CSU5_9AGAR</name>
<dbReference type="SUPFAM" id="SSF51182">
    <property type="entry name" value="RmlC-like cupins"/>
    <property type="match status" value="1"/>
</dbReference>
<dbReference type="AlphaFoldDB" id="A0A8H7CSU5"/>
<keyword evidence="3" id="KW-0408">Iron</keyword>
<dbReference type="EC" id="1.13.11.20" evidence="2"/>
<gene>
    <name evidence="5" type="ORF">MVEN_01430900</name>
</gene>
<comment type="similarity">
    <text evidence="1">Belongs to the cysteine dioxygenase family.</text>
</comment>
<accession>A0A8H7CSU5</accession>
<dbReference type="GO" id="GO:0017172">
    <property type="term" value="F:cysteine dioxygenase activity"/>
    <property type="evidence" value="ECO:0007669"/>
    <property type="project" value="UniProtKB-EC"/>
</dbReference>
<dbReference type="OrthoDB" id="543511at2759"/>
<dbReference type="Proteomes" id="UP000620124">
    <property type="component" value="Unassembled WGS sequence"/>
</dbReference>
<dbReference type="Pfam" id="PF05995">
    <property type="entry name" value="CDO_I"/>
    <property type="match status" value="1"/>
</dbReference>
<dbReference type="InterPro" id="IPR011051">
    <property type="entry name" value="RmlC_Cupin_sf"/>
</dbReference>
<dbReference type="InterPro" id="IPR014710">
    <property type="entry name" value="RmlC-like_jellyroll"/>
</dbReference>
<feature type="region of interest" description="Disordered" evidence="4">
    <location>
        <begin position="146"/>
        <end position="166"/>
    </location>
</feature>
<evidence type="ECO:0000313" key="6">
    <source>
        <dbReference type="Proteomes" id="UP000620124"/>
    </source>
</evidence>